<evidence type="ECO:0000313" key="18">
    <source>
        <dbReference type="EMBL" id="XAN09484.1"/>
    </source>
</evidence>
<dbReference type="InterPro" id="IPR027417">
    <property type="entry name" value="P-loop_NTPase"/>
</dbReference>
<comment type="function">
    <text evidence="4">Catalyzes ATP-dependent phosphorylation of adenosylcobinamide and addition of GMP to adenosylcobinamide phosphate.</text>
</comment>
<comment type="pathway">
    <text evidence="6">Cofactor biosynthesis; adenosylcobalamin biosynthesis; adenosylcobalamin from cob(II)yrinate a,c-diamide: step 5/7.</text>
</comment>
<organism evidence="18 19">
    <name type="scientific">Ammonicoccus fulvus</name>
    <dbReference type="NCBI Taxonomy" id="3138240"/>
    <lineage>
        <taxon>Bacteria</taxon>
        <taxon>Bacillati</taxon>
        <taxon>Actinomycetota</taxon>
        <taxon>Actinomycetes</taxon>
        <taxon>Propionibacteriales</taxon>
        <taxon>Propionibacteriaceae</taxon>
        <taxon>Ammonicoccus</taxon>
    </lineage>
</organism>
<sequence length="169" mass="18184">MTGGVRSGKSACAEGLLAAETQVSYLAPGPPWADDADWNARIESHRARRPAHWRTVENTDLAGAIRALESAALIDCFGTWLTGRLDALGAWDEAAGWQGRLSADISGVVEAWRECPHRLVGVTNEVGLGLVSEHRSGRIFADWLGRFNQQVAAVSDDVILVVAGRQLVL</sequence>
<dbReference type="GO" id="GO:0008820">
    <property type="term" value="F:cobinamide phosphate guanylyltransferase activity"/>
    <property type="evidence" value="ECO:0007669"/>
    <property type="project" value="UniProtKB-EC"/>
</dbReference>
<dbReference type="CDD" id="cd00544">
    <property type="entry name" value="CobU"/>
    <property type="match status" value="1"/>
</dbReference>
<dbReference type="PANTHER" id="PTHR34848">
    <property type="match status" value="1"/>
</dbReference>
<comment type="pathway">
    <text evidence="5">Cofactor biosynthesis; adenosylcobalamin biosynthesis; adenosylcobalamin from cob(II)yrinate a,c-diamide: step 6/7.</text>
</comment>
<keyword evidence="14" id="KW-0067">ATP-binding</keyword>
<dbReference type="Pfam" id="PF02283">
    <property type="entry name" value="CobU"/>
    <property type="match status" value="1"/>
</dbReference>
<dbReference type="RefSeq" id="WP_425310927.1">
    <property type="nucleotide sequence ID" value="NZ_CP154795.1"/>
</dbReference>
<comment type="catalytic activity">
    <reaction evidence="3">
        <text>adenosylcob(III)inamide + GTP = adenosylcob(III)inamide phosphate + GDP + H(+)</text>
        <dbReference type="Rhea" id="RHEA:15765"/>
        <dbReference type="ChEBI" id="CHEBI:2480"/>
        <dbReference type="ChEBI" id="CHEBI:15378"/>
        <dbReference type="ChEBI" id="CHEBI:37565"/>
        <dbReference type="ChEBI" id="CHEBI:58189"/>
        <dbReference type="ChEBI" id="CHEBI:58502"/>
        <dbReference type="EC" id="2.7.1.156"/>
    </reaction>
</comment>
<dbReference type="Gene3D" id="3.40.50.300">
    <property type="entry name" value="P-loop containing nucleotide triphosphate hydrolases"/>
    <property type="match status" value="1"/>
</dbReference>
<gene>
    <name evidence="18" type="ORF">AADG42_17555</name>
</gene>
<reference evidence="18 19" key="1">
    <citation type="submission" date="2024-04" db="EMBL/GenBank/DDBJ databases">
        <title>Isolation of an actinomycete strain from pig manure.</title>
        <authorList>
            <person name="Gong T."/>
            <person name="Yu Z."/>
            <person name="An M."/>
            <person name="Wei C."/>
            <person name="Yang W."/>
            <person name="Liu L."/>
        </authorList>
    </citation>
    <scope>NUCLEOTIDE SEQUENCE [LARGE SCALE GENOMIC DNA]</scope>
    <source>
        <strain evidence="18 19">ZF39</strain>
    </source>
</reference>
<evidence type="ECO:0000256" key="7">
    <source>
        <dbReference type="ARBA" id="ARBA00007490"/>
    </source>
</evidence>
<evidence type="ECO:0000256" key="17">
    <source>
        <dbReference type="ARBA" id="ARBA00030571"/>
    </source>
</evidence>
<evidence type="ECO:0000256" key="6">
    <source>
        <dbReference type="ARBA" id="ARBA00005159"/>
    </source>
</evidence>
<protein>
    <recommendedName>
        <fullName evidence="16">Adenosylcobinamide kinase</fullName>
        <ecNumber evidence="8">2.7.1.156</ecNumber>
        <ecNumber evidence="9">2.7.7.62</ecNumber>
    </recommendedName>
    <alternativeName>
        <fullName evidence="17">Adenosylcobinamide-phosphate guanylyltransferase</fullName>
    </alternativeName>
</protein>
<keyword evidence="15" id="KW-0342">GTP-binding</keyword>
<evidence type="ECO:0000256" key="3">
    <source>
        <dbReference type="ARBA" id="ARBA00001522"/>
    </source>
</evidence>
<evidence type="ECO:0000256" key="5">
    <source>
        <dbReference type="ARBA" id="ARBA00004692"/>
    </source>
</evidence>
<dbReference type="PIRSF" id="PIRSF006135">
    <property type="entry name" value="CobU"/>
    <property type="match status" value="1"/>
</dbReference>
<evidence type="ECO:0000256" key="1">
    <source>
        <dbReference type="ARBA" id="ARBA00000312"/>
    </source>
</evidence>
<evidence type="ECO:0000256" key="4">
    <source>
        <dbReference type="ARBA" id="ARBA00003889"/>
    </source>
</evidence>
<comment type="catalytic activity">
    <reaction evidence="2">
        <text>adenosylcob(III)inamide phosphate + GTP + H(+) = adenosylcob(III)inamide-GDP + diphosphate</text>
        <dbReference type="Rhea" id="RHEA:22712"/>
        <dbReference type="ChEBI" id="CHEBI:15378"/>
        <dbReference type="ChEBI" id="CHEBI:33019"/>
        <dbReference type="ChEBI" id="CHEBI:37565"/>
        <dbReference type="ChEBI" id="CHEBI:58502"/>
        <dbReference type="ChEBI" id="CHEBI:60487"/>
        <dbReference type="EC" id="2.7.7.62"/>
    </reaction>
</comment>
<dbReference type="EC" id="2.7.7.62" evidence="9"/>
<keyword evidence="10" id="KW-0169">Cobalamin biosynthesis</keyword>
<evidence type="ECO:0000256" key="11">
    <source>
        <dbReference type="ARBA" id="ARBA00022679"/>
    </source>
</evidence>
<dbReference type="SUPFAM" id="SSF52540">
    <property type="entry name" value="P-loop containing nucleoside triphosphate hydrolases"/>
    <property type="match status" value="1"/>
</dbReference>
<name>A0ABZ3FXM6_9ACTN</name>
<evidence type="ECO:0000256" key="12">
    <source>
        <dbReference type="ARBA" id="ARBA00022741"/>
    </source>
</evidence>
<comment type="similarity">
    <text evidence="7">Belongs to the CobU/CobP family.</text>
</comment>
<dbReference type="GO" id="GO:0043752">
    <property type="term" value="F:adenosylcobinamide kinase activity"/>
    <property type="evidence" value="ECO:0007669"/>
    <property type="project" value="UniProtKB-EC"/>
</dbReference>
<evidence type="ECO:0000256" key="9">
    <source>
        <dbReference type="ARBA" id="ARBA00012523"/>
    </source>
</evidence>
<keyword evidence="11 18" id="KW-0808">Transferase</keyword>
<keyword evidence="18" id="KW-0548">Nucleotidyltransferase</keyword>
<dbReference type="EMBL" id="CP154795">
    <property type="protein sequence ID" value="XAN09484.1"/>
    <property type="molecule type" value="Genomic_DNA"/>
</dbReference>
<keyword evidence="13 18" id="KW-0418">Kinase</keyword>
<evidence type="ECO:0000313" key="19">
    <source>
        <dbReference type="Proteomes" id="UP001442841"/>
    </source>
</evidence>
<dbReference type="Proteomes" id="UP001442841">
    <property type="component" value="Chromosome"/>
</dbReference>
<proteinExistence type="inferred from homology"/>
<evidence type="ECO:0000256" key="8">
    <source>
        <dbReference type="ARBA" id="ARBA00012016"/>
    </source>
</evidence>
<keyword evidence="12" id="KW-0547">Nucleotide-binding</keyword>
<dbReference type="PANTHER" id="PTHR34848:SF1">
    <property type="entry name" value="BIFUNCTIONAL ADENOSYLCOBALAMIN BIOSYNTHESIS PROTEIN COBU"/>
    <property type="match status" value="1"/>
</dbReference>
<dbReference type="InterPro" id="IPR003203">
    <property type="entry name" value="CobU/CobP"/>
</dbReference>
<evidence type="ECO:0000256" key="15">
    <source>
        <dbReference type="ARBA" id="ARBA00023134"/>
    </source>
</evidence>
<evidence type="ECO:0000256" key="2">
    <source>
        <dbReference type="ARBA" id="ARBA00000711"/>
    </source>
</evidence>
<evidence type="ECO:0000256" key="14">
    <source>
        <dbReference type="ARBA" id="ARBA00022840"/>
    </source>
</evidence>
<accession>A0ABZ3FXM6</accession>
<evidence type="ECO:0000256" key="10">
    <source>
        <dbReference type="ARBA" id="ARBA00022573"/>
    </source>
</evidence>
<comment type="catalytic activity">
    <reaction evidence="1">
        <text>adenosylcob(III)inamide + ATP = adenosylcob(III)inamide phosphate + ADP + H(+)</text>
        <dbReference type="Rhea" id="RHEA:15769"/>
        <dbReference type="ChEBI" id="CHEBI:2480"/>
        <dbReference type="ChEBI" id="CHEBI:15378"/>
        <dbReference type="ChEBI" id="CHEBI:30616"/>
        <dbReference type="ChEBI" id="CHEBI:58502"/>
        <dbReference type="ChEBI" id="CHEBI:456216"/>
        <dbReference type="EC" id="2.7.1.156"/>
    </reaction>
</comment>
<keyword evidence="19" id="KW-1185">Reference proteome</keyword>
<dbReference type="EC" id="2.7.1.156" evidence="8"/>
<evidence type="ECO:0000256" key="16">
    <source>
        <dbReference type="ARBA" id="ARBA00029570"/>
    </source>
</evidence>
<evidence type="ECO:0000256" key="13">
    <source>
        <dbReference type="ARBA" id="ARBA00022777"/>
    </source>
</evidence>